<feature type="compositionally biased region" description="Pro residues" evidence="1">
    <location>
        <begin position="258"/>
        <end position="268"/>
    </location>
</feature>
<name>A0A369I3J2_9BACT</name>
<protein>
    <recommendedName>
        <fullName evidence="5">MORN repeat protein</fullName>
    </recommendedName>
</protein>
<keyword evidence="4" id="KW-1185">Reference proteome</keyword>
<dbReference type="EMBL" id="QPIW01000017">
    <property type="protein sequence ID" value="RDB04289.1"/>
    <property type="molecule type" value="Genomic_DNA"/>
</dbReference>
<dbReference type="OrthoDB" id="934760at2"/>
<dbReference type="Gene3D" id="2.20.110.10">
    <property type="entry name" value="Histone H3 K4-specific methyltransferase SET7/9 N-terminal domain"/>
    <property type="match status" value="1"/>
</dbReference>
<reference evidence="3 4" key="1">
    <citation type="submission" date="2018-07" db="EMBL/GenBank/DDBJ databases">
        <title>Genome analysis of Runella aurantiaca.</title>
        <authorList>
            <person name="Yang X."/>
        </authorList>
    </citation>
    <scope>NUCLEOTIDE SEQUENCE [LARGE SCALE GENOMIC DNA]</scope>
    <source>
        <strain evidence="3 4">YX9</strain>
    </source>
</reference>
<feature type="region of interest" description="Disordered" evidence="1">
    <location>
        <begin position="251"/>
        <end position="274"/>
    </location>
</feature>
<dbReference type="SUPFAM" id="SSF82185">
    <property type="entry name" value="Histone H3 K4-specific methyltransferase SET7/9 N-terminal domain"/>
    <property type="match status" value="1"/>
</dbReference>
<comment type="caution">
    <text evidence="3">The sequence shown here is derived from an EMBL/GenBank/DDBJ whole genome shotgun (WGS) entry which is preliminary data.</text>
</comment>
<evidence type="ECO:0000256" key="2">
    <source>
        <dbReference type="SAM" id="SignalP"/>
    </source>
</evidence>
<evidence type="ECO:0000313" key="4">
    <source>
        <dbReference type="Proteomes" id="UP000253141"/>
    </source>
</evidence>
<evidence type="ECO:0000256" key="1">
    <source>
        <dbReference type="SAM" id="MobiDB-lite"/>
    </source>
</evidence>
<proteinExistence type="predicted"/>
<keyword evidence="2" id="KW-0732">Signal</keyword>
<gene>
    <name evidence="3" type="ORF">DVG78_18995</name>
</gene>
<organism evidence="3 4">
    <name type="scientific">Runella aurantiaca</name>
    <dbReference type="NCBI Taxonomy" id="2282308"/>
    <lineage>
        <taxon>Bacteria</taxon>
        <taxon>Pseudomonadati</taxon>
        <taxon>Bacteroidota</taxon>
        <taxon>Cytophagia</taxon>
        <taxon>Cytophagales</taxon>
        <taxon>Spirosomataceae</taxon>
        <taxon>Runella</taxon>
    </lineage>
</organism>
<feature type="chain" id="PRO_5016834614" description="MORN repeat protein" evidence="2">
    <location>
        <begin position="21"/>
        <end position="274"/>
    </location>
</feature>
<accession>A0A369I3J2</accession>
<sequence length="274" mass="31758">MKIFIICLGFCWLLAGEANAFLADTLATTVQRKSFSTHDEEVTFYDKKKRFATLRIFDKAGRLLTETNFKDYKEGIRQGFAKGFYPNGDLYWISDYKNNEKFGEFKVFYPDGSIKRREWYRNGMRKDKHCYDLDGNEVEFYEFSGEPMFRGGEYALQGYLRKKLKDISPTATEFYSFVLLVQADSVATLHTFKNSSFVTLQQLADIIKDMPRWIPAHFDGVPSDRLYAVNLMFRSGNVYLTNLATNMGSMAQTKKQIPTPPTTPPPFPTTRRRQ</sequence>
<dbReference type="RefSeq" id="WP_114462626.1">
    <property type="nucleotide sequence ID" value="NZ_QPIW01000017.1"/>
</dbReference>
<feature type="signal peptide" evidence="2">
    <location>
        <begin position="1"/>
        <end position="20"/>
    </location>
</feature>
<dbReference type="AlphaFoldDB" id="A0A369I3J2"/>
<evidence type="ECO:0008006" key="5">
    <source>
        <dbReference type="Google" id="ProtNLM"/>
    </source>
</evidence>
<dbReference type="Proteomes" id="UP000253141">
    <property type="component" value="Unassembled WGS sequence"/>
</dbReference>
<evidence type="ECO:0000313" key="3">
    <source>
        <dbReference type="EMBL" id="RDB04289.1"/>
    </source>
</evidence>